<comment type="caution">
    <text evidence="1">The sequence shown here is derived from an EMBL/GenBank/DDBJ whole genome shotgun (WGS) entry which is preliminary data.</text>
</comment>
<accession>A0AC61QQJ9</accession>
<dbReference type="Proteomes" id="UP000308886">
    <property type="component" value="Unassembled WGS sequence"/>
</dbReference>
<keyword evidence="1" id="KW-0540">Nuclease</keyword>
<reference evidence="1" key="1">
    <citation type="submission" date="2019-04" db="EMBL/GenBank/DDBJ databases">
        <title>Microbes associate with the intestines of laboratory mice.</title>
        <authorList>
            <person name="Navarre W."/>
            <person name="Wong E."/>
            <person name="Huang K."/>
            <person name="Tropini C."/>
            <person name="Ng K."/>
            <person name="Yu B."/>
        </authorList>
    </citation>
    <scope>NUCLEOTIDE SEQUENCE</scope>
    <source>
        <strain evidence="1">NM73_A23</strain>
    </source>
</reference>
<dbReference type="EMBL" id="SRZC01000010">
    <property type="protein sequence ID" value="TGX82310.1"/>
    <property type="molecule type" value="Genomic_DNA"/>
</dbReference>
<evidence type="ECO:0000313" key="1">
    <source>
        <dbReference type="EMBL" id="TGX82310.1"/>
    </source>
</evidence>
<name>A0AC61QQJ9_9BACT</name>
<organism evidence="1 2">
    <name type="scientific">Palleniella muris</name>
    <dbReference type="NCBI Taxonomy" id="3038145"/>
    <lineage>
        <taxon>Bacteria</taxon>
        <taxon>Pseudomonadati</taxon>
        <taxon>Bacteroidota</taxon>
        <taxon>Bacteroidia</taxon>
        <taxon>Bacteroidales</taxon>
        <taxon>Prevotellaceae</taxon>
        <taxon>Palleniella</taxon>
    </lineage>
</organism>
<sequence>MDKIQLLPDTVANLIAAGEVVQRPASVIKELMENAIDAGATQIDVLVIEAGRTSIQVVDNGMGMSVTDARLAFERHATSKIRKADDLFSLETMGFRGEALPSIASVAQVTLKTRQEDDTVGISLRIDGGRFVSQTPVACSKGCHFIVDNIFYNVPVRRRFLKSNTTELNNVVSAFQRIALVYPQIGFTLQSNNQKLFDLRASSLHQRIVDVFGKKLKQHLLPLDVETTLGKIEGFVGKPESARKKGAQQYFFVNGRYMRHPYFQKAVMEAYERLVPQGEQVPFFIYFTVDPKDIDVNIHPTKTEIKFQDEQALWQILSAAVREAVGRFSNIPSIDFDTEGKLDMPVFEEMENISMPSIAINTQYNPFKETTSHGSSGTRDHRQSVPSDWSSLYDNAVSGQDVVDTEIHSSIFDDDLFGDSEENMSSKASDTAHDISSCFQYKGSYILTSVPQGLMVIDQERAHERILFERYEESLASGKHTSQPLLFPEKIQFSVAEMVILPTIIPQLESLGFDFSDLGGGTYAINAVPGELSSINAAKVVTQTVEAAEDTELSGKNLYSSLAATMARNSAIPHGQVLSEDEMRNLVRDLFQCANSNYTPSGKKIHATLRHDNILHMLG</sequence>
<gene>
    <name evidence="1" type="primary">mutL</name>
    <name evidence="1" type="ORF">E5358_07110</name>
</gene>
<keyword evidence="1" id="KW-0378">Hydrolase</keyword>
<keyword evidence="2" id="KW-1185">Reference proteome</keyword>
<keyword evidence="1" id="KW-0255">Endonuclease</keyword>
<proteinExistence type="predicted"/>
<evidence type="ECO:0000313" key="2">
    <source>
        <dbReference type="Proteomes" id="UP000308886"/>
    </source>
</evidence>
<protein>
    <submittedName>
        <fullName evidence="1">DNA mismatch repair endonuclease MutL</fullName>
    </submittedName>
</protein>